<name>A0A6L6PFE1_9BURK</name>
<dbReference type="OrthoDB" id="9964575at2"/>
<dbReference type="Proteomes" id="UP000475582">
    <property type="component" value="Unassembled WGS sequence"/>
</dbReference>
<gene>
    <name evidence="2" type="ORF">GM676_09625</name>
</gene>
<dbReference type="EMBL" id="WNKY01000007">
    <property type="protein sequence ID" value="MTV37836.1"/>
    <property type="molecule type" value="Genomic_DNA"/>
</dbReference>
<evidence type="ECO:0000256" key="1">
    <source>
        <dbReference type="SAM" id="SignalP"/>
    </source>
</evidence>
<feature type="chain" id="PRO_5026941950" evidence="1">
    <location>
        <begin position="20"/>
        <end position="140"/>
    </location>
</feature>
<accession>A0A6L6PFE1</accession>
<feature type="signal peptide" evidence="1">
    <location>
        <begin position="1"/>
        <end position="19"/>
    </location>
</feature>
<protein>
    <submittedName>
        <fullName evidence="2">Uncharacterized protein</fullName>
    </submittedName>
</protein>
<keyword evidence="1" id="KW-0732">Signal</keyword>
<evidence type="ECO:0000313" key="3">
    <source>
        <dbReference type="Proteomes" id="UP000475582"/>
    </source>
</evidence>
<dbReference type="AlphaFoldDB" id="A0A6L6PFE1"/>
<sequence>MDCKYLWAGLALAATAALASAPYRTAEGEPIRPRLASADDACRQGPARVIGRIRYDSGLELDYCGLPAMFEQLVAMEQPGLIRAASVRMDDGRWQDVRRLRYRRDAAAWRAYHEAAPAGTASTTYQQLLQACARRNCGNG</sequence>
<comment type="caution">
    <text evidence="2">The sequence shown here is derived from an EMBL/GenBank/DDBJ whole genome shotgun (WGS) entry which is preliminary data.</text>
</comment>
<dbReference type="RefSeq" id="WP_155463310.1">
    <property type="nucleotide sequence ID" value="NZ_WNKY01000007.1"/>
</dbReference>
<keyword evidence="3" id="KW-1185">Reference proteome</keyword>
<evidence type="ECO:0000313" key="2">
    <source>
        <dbReference type="EMBL" id="MTV37836.1"/>
    </source>
</evidence>
<proteinExistence type="predicted"/>
<organism evidence="2 3">
    <name type="scientific">Duganella radicis</name>
    <dbReference type="NCBI Taxonomy" id="551988"/>
    <lineage>
        <taxon>Bacteria</taxon>
        <taxon>Pseudomonadati</taxon>
        <taxon>Pseudomonadota</taxon>
        <taxon>Betaproteobacteria</taxon>
        <taxon>Burkholderiales</taxon>
        <taxon>Oxalobacteraceae</taxon>
        <taxon>Telluria group</taxon>
        <taxon>Duganella</taxon>
    </lineage>
</organism>
<reference evidence="2 3" key="1">
    <citation type="submission" date="2019-11" db="EMBL/GenBank/DDBJ databases">
        <title>Type strains purchased from KCTC, JCM and DSMZ.</title>
        <authorList>
            <person name="Lu H."/>
        </authorList>
    </citation>
    <scope>NUCLEOTIDE SEQUENCE [LARGE SCALE GENOMIC DNA]</scope>
    <source>
        <strain evidence="2 3">KCTC 22382</strain>
    </source>
</reference>